<dbReference type="SMART" id="SM00345">
    <property type="entry name" value="HTH_GNTR"/>
    <property type="match status" value="1"/>
</dbReference>
<keyword evidence="1" id="KW-0805">Transcription regulation</keyword>
<proteinExistence type="predicted"/>
<dbReference type="InterPro" id="IPR036388">
    <property type="entry name" value="WH-like_DNA-bd_sf"/>
</dbReference>
<dbReference type="SUPFAM" id="SSF48008">
    <property type="entry name" value="GntR ligand-binding domain-like"/>
    <property type="match status" value="1"/>
</dbReference>
<evidence type="ECO:0000256" key="3">
    <source>
        <dbReference type="ARBA" id="ARBA00023163"/>
    </source>
</evidence>
<comment type="caution">
    <text evidence="5">The sequence shown here is derived from an EMBL/GenBank/DDBJ whole genome shotgun (WGS) entry which is preliminary data.</text>
</comment>
<keyword evidence="3" id="KW-0804">Transcription</keyword>
<evidence type="ECO:0000313" key="6">
    <source>
        <dbReference type="Proteomes" id="UP000274920"/>
    </source>
</evidence>
<dbReference type="RefSeq" id="WP_125126372.1">
    <property type="nucleotide sequence ID" value="NZ_RHJS01000002.1"/>
</dbReference>
<dbReference type="PANTHER" id="PTHR43537">
    <property type="entry name" value="TRANSCRIPTIONAL REGULATOR, GNTR FAMILY"/>
    <property type="match status" value="1"/>
</dbReference>
<reference evidence="5" key="1">
    <citation type="submission" date="2018-10" db="EMBL/GenBank/DDBJ databases">
        <title>Schaedlerella arabinophila gen. nov. sp. nov., isolated from the mouse intestinal tract and comparative analysis with the genome of the closely related altered Schaedler flora strain ASF502.</title>
        <authorList>
            <person name="Miyake S."/>
            <person name="Soh M."/>
            <person name="Seedorf H."/>
        </authorList>
    </citation>
    <scope>NUCLEOTIDE SEQUENCE [LARGE SCALE GENOMIC DNA]</scope>
    <source>
        <strain evidence="5">DSM 106076</strain>
    </source>
</reference>
<dbReference type="InterPro" id="IPR011711">
    <property type="entry name" value="GntR_C"/>
</dbReference>
<accession>A0A426DCK8</accession>
<sequence length="235" mass="26813">MEEREIKLKPVEKDSLYLKISDSIYNYIRMNNLQPGDKLPSERDMAAMLQTSRNSVREALRILEDRGLIYVKTGSGVFINTPDNGKSVLSVRLTDFTAKELQELQDTLEHKTILNAMVRGTPKQKQELLSLAMDMQEEYQNHIYSHTLDHGFHTKLYEMGGNSVIHQLIDKIRDDRFIRRESAASENNSVWLFTVPEHLKLAEAIIRQDTEAALRAIDAINTHGFSLISEDGGTP</sequence>
<dbReference type="SUPFAM" id="SSF46785">
    <property type="entry name" value="Winged helix' DNA-binding domain"/>
    <property type="match status" value="1"/>
</dbReference>
<dbReference type="CDD" id="cd07377">
    <property type="entry name" value="WHTH_GntR"/>
    <property type="match status" value="1"/>
</dbReference>
<dbReference type="GO" id="GO:0003700">
    <property type="term" value="F:DNA-binding transcription factor activity"/>
    <property type="evidence" value="ECO:0007669"/>
    <property type="project" value="InterPro"/>
</dbReference>
<dbReference type="EMBL" id="RHJS01000002">
    <property type="protein sequence ID" value="RRK30557.1"/>
    <property type="molecule type" value="Genomic_DNA"/>
</dbReference>
<feature type="domain" description="HTH gntR-type" evidence="4">
    <location>
        <begin position="14"/>
        <end position="82"/>
    </location>
</feature>
<name>A0A426DCK8_9FIRM</name>
<gene>
    <name evidence="5" type="ORF">EBB54_03545</name>
</gene>
<dbReference type="PROSITE" id="PS50949">
    <property type="entry name" value="HTH_GNTR"/>
    <property type="match status" value="1"/>
</dbReference>
<dbReference type="Proteomes" id="UP000274920">
    <property type="component" value="Unassembled WGS sequence"/>
</dbReference>
<evidence type="ECO:0000256" key="2">
    <source>
        <dbReference type="ARBA" id="ARBA00023125"/>
    </source>
</evidence>
<dbReference type="InterPro" id="IPR008920">
    <property type="entry name" value="TF_FadR/GntR_C"/>
</dbReference>
<keyword evidence="6" id="KW-1185">Reference proteome</keyword>
<dbReference type="Gene3D" id="1.10.10.10">
    <property type="entry name" value="Winged helix-like DNA-binding domain superfamily/Winged helix DNA-binding domain"/>
    <property type="match status" value="1"/>
</dbReference>
<dbReference type="PRINTS" id="PR00035">
    <property type="entry name" value="HTHGNTR"/>
</dbReference>
<dbReference type="Pfam" id="PF00392">
    <property type="entry name" value="GntR"/>
    <property type="match status" value="1"/>
</dbReference>
<dbReference type="InterPro" id="IPR036390">
    <property type="entry name" value="WH_DNA-bd_sf"/>
</dbReference>
<evidence type="ECO:0000313" key="5">
    <source>
        <dbReference type="EMBL" id="RRK30557.1"/>
    </source>
</evidence>
<keyword evidence="2" id="KW-0238">DNA-binding</keyword>
<dbReference type="PANTHER" id="PTHR43537:SF54">
    <property type="entry name" value="TRANSCRIPTIONAL REGULATOR, GNTR FAMILY"/>
    <property type="match status" value="1"/>
</dbReference>
<dbReference type="SMART" id="SM00895">
    <property type="entry name" value="FCD"/>
    <property type="match status" value="1"/>
</dbReference>
<evidence type="ECO:0000259" key="4">
    <source>
        <dbReference type="PROSITE" id="PS50949"/>
    </source>
</evidence>
<protein>
    <submittedName>
        <fullName evidence="5">FadR family transcriptional regulator</fullName>
    </submittedName>
</protein>
<dbReference type="Gene3D" id="1.20.120.530">
    <property type="entry name" value="GntR ligand-binding domain-like"/>
    <property type="match status" value="1"/>
</dbReference>
<dbReference type="Pfam" id="PF07729">
    <property type="entry name" value="FCD"/>
    <property type="match status" value="1"/>
</dbReference>
<evidence type="ECO:0000256" key="1">
    <source>
        <dbReference type="ARBA" id="ARBA00023015"/>
    </source>
</evidence>
<dbReference type="GO" id="GO:0003677">
    <property type="term" value="F:DNA binding"/>
    <property type="evidence" value="ECO:0007669"/>
    <property type="project" value="UniProtKB-KW"/>
</dbReference>
<dbReference type="InterPro" id="IPR000524">
    <property type="entry name" value="Tscrpt_reg_HTH_GntR"/>
</dbReference>
<dbReference type="AlphaFoldDB" id="A0A426DCK8"/>
<organism evidence="5 6">
    <name type="scientific">Schaedlerella arabinosiphila</name>
    <dbReference type="NCBI Taxonomy" id="2044587"/>
    <lineage>
        <taxon>Bacteria</taxon>
        <taxon>Bacillati</taxon>
        <taxon>Bacillota</taxon>
        <taxon>Clostridia</taxon>
        <taxon>Lachnospirales</taxon>
        <taxon>Lachnospiraceae</taxon>
        <taxon>Schaedlerella</taxon>
    </lineage>
</organism>